<dbReference type="PANTHER" id="PTHR33992:SF1">
    <property type="entry name" value="RIBONUCLEASE P PROTEIN COMPONENT"/>
    <property type="match status" value="1"/>
</dbReference>
<dbReference type="GO" id="GO:0004526">
    <property type="term" value="F:ribonuclease P activity"/>
    <property type="evidence" value="ECO:0007669"/>
    <property type="project" value="UniProtKB-UniRule"/>
</dbReference>
<dbReference type="HAMAP" id="MF_00227">
    <property type="entry name" value="RNase_P"/>
    <property type="match status" value="1"/>
</dbReference>
<keyword evidence="5 6" id="KW-0694">RNA-binding</keyword>
<dbReference type="InterPro" id="IPR020568">
    <property type="entry name" value="Ribosomal_Su5_D2-typ_SF"/>
</dbReference>
<dbReference type="SUPFAM" id="SSF54211">
    <property type="entry name" value="Ribosomal protein S5 domain 2-like"/>
    <property type="match status" value="1"/>
</dbReference>
<organism evidence="8 9">
    <name type="scientific">Kangiella spongicola</name>
    <dbReference type="NCBI Taxonomy" id="796379"/>
    <lineage>
        <taxon>Bacteria</taxon>
        <taxon>Pseudomonadati</taxon>
        <taxon>Pseudomonadota</taxon>
        <taxon>Gammaproteobacteria</taxon>
        <taxon>Kangiellales</taxon>
        <taxon>Kangiellaceae</taxon>
        <taxon>Kangiella</taxon>
    </lineage>
</organism>
<gene>
    <name evidence="6" type="primary">rnpA</name>
    <name evidence="8" type="ORF">DL796_04005</name>
</gene>
<evidence type="ECO:0000256" key="7">
    <source>
        <dbReference type="NCBIfam" id="TIGR00188"/>
    </source>
</evidence>
<comment type="similarity">
    <text evidence="6">Belongs to the RnpA family.</text>
</comment>
<keyword evidence="9" id="KW-1185">Reference proteome</keyword>
<dbReference type="AlphaFoldDB" id="A0A318D4X4"/>
<name>A0A318D4X4_9GAMM</name>
<sequence>MSNKAVSSVNLDYGFPRSRRLLTAKDYKQVFDNKPIKLVCPPFTLLVIPNHSEQSRLGLIVAKKHVKSAVKRNRLKRLCRQSFRLAQHDLPAVDIVLLARRGSSDMTNTVLFEHLNRLWSRVQKKCSGYS</sequence>
<accession>A0A318D4X4</accession>
<comment type="caution">
    <text evidence="8">The sequence shown here is derived from an EMBL/GenBank/DDBJ whole genome shotgun (WGS) entry which is preliminary data.</text>
</comment>
<evidence type="ECO:0000256" key="5">
    <source>
        <dbReference type="ARBA" id="ARBA00022884"/>
    </source>
</evidence>
<evidence type="ECO:0000256" key="6">
    <source>
        <dbReference type="HAMAP-Rule" id="MF_00227"/>
    </source>
</evidence>
<proteinExistence type="inferred from homology"/>
<keyword evidence="4 6" id="KW-0378">Hydrolase</keyword>
<evidence type="ECO:0000256" key="2">
    <source>
        <dbReference type="ARBA" id="ARBA00022722"/>
    </source>
</evidence>
<comment type="catalytic activity">
    <reaction evidence="6">
        <text>Endonucleolytic cleavage of RNA, removing 5'-extranucleotides from tRNA precursor.</text>
        <dbReference type="EC" id="3.1.26.5"/>
    </reaction>
</comment>
<dbReference type="NCBIfam" id="TIGR00188">
    <property type="entry name" value="rnpA"/>
    <property type="match status" value="1"/>
</dbReference>
<reference evidence="8 9" key="1">
    <citation type="submission" date="2018-05" db="EMBL/GenBank/DDBJ databases">
        <title>Kangiella spongicola genome sequence.</title>
        <authorList>
            <person name="Maclea K.S."/>
            <person name="Goen A.E."/>
            <person name="Kelley C."/>
            <person name="Underriner A."/>
            <person name="Silverwood T."/>
            <person name="Trachtenberg A.M."/>
        </authorList>
    </citation>
    <scope>NUCLEOTIDE SEQUENCE [LARGE SCALE GENOMIC DNA]</scope>
    <source>
        <strain evidence="8 9">ATCC BAA-2076</strain>
    </source>
</reference>
<evidence type="ECO:0000313" key="9">
    <source>
        <dbReference type="Proteomes" id="UP000247689"/>
    </source>
</evidence>
<dbReference type="InterPro" id="IPR014721">
    <property type="entry name" value="Ribsml_uS5_D2-typ_fold_subgr"/>
</dbReference>
<evidence type="ECO:0000256" key="3">
    <source>
        <dbReference type="ARBA" id="ARBA00022759"/>
    </source>
</evidence>
<evidence type="ECO:0000256" key="4">
    <source>
        <dbReference type="ARBA" id="ARBA00022801"/>
    </source>
</evidence>
<dbReference type="Pfam" id="PF00825">
    <property type="entry name" value="Ribonuclease_P"/>
    <property type="match status" value="1"/>
</dbReference>
<dbReference type="GO" id="GO:0042781">
    <property type="term" value="F:3'-tRNA processing endoribonuclease activity"/>
    <property type="evidence" value="ECO:0007669"/>
    <property type="project" value="TreeGrafter"/>
</dbReference>
<comment type="function">
    <text evidence="6">RNaseP catalyzes the removal of the 5'-leader sequence from pre-tRNA to produce the mature 5'-terminus. It can also cleave other RNA substrates such as 4.5S RNA. The protein component plays an auxiliary but essential role in vivo by binding to the 5'-leader sequence and broadening the substrate specificity of the ribozyme.</text>
</comment>
<keyword evidence="3 6" id="KW-0255">Endonuclease</keyword>
<dbReference type="InterPro" id="IPR000100">
    <property type="entry name" value="RNase_P"/>
</dbReference>
<dbReference type="EC" id="3.1.26.5" evidence="6 7"/>
<protein>
    <recommendedName>
        <fullName evidence="6 7">Ribonuclease P protein component</fullName>
        <shortName evidence="6">RNase P protein</shortName>
        <shortName evidence="6">RNaseP protein</shortName>
        <ecNumber evidence="6 7">3.1.26.5</ecNumber>
    </recommendedName>
    <alternativeName>
        <fullName evidence="6">Protein C5</fullName>
    </alternativeName>
</protein>
<evidence type="ECO:0000313" key="8">
    <source>
        <dbReference type="EMBL" id="PXF64310.1"/>
    </source>
</evidence>
<dbReference type="Proteomes" id="UP000247689">
    <property type="component" value="Unassembled WGS sequence"/>
</dbReference>
<evidence type="ECO:0000256" key="1">
    <source>
        <dbReference type="ARBA" id="ARBA00022694"/>
    </source>
</evidence>
<dbReference type="PANTHER" id="PTHR33992">
    <property type="entry name" value="RIBONUCLEASE P PROTEIN COMPONENT"/>
    <property type="match status" value="1"/>
</dbReference>
<dbReference type="GO" id="GO:0001682">
    <property type="term" value="P:tRNA 5'-leader removal"/>
    <property type="evidence" value="ECO:0007669"/>
    <property type="project" value="UniProtKB-UniRule"/>
</dbReference>
<keyword evidence="2 6" id="KW-0540">Nuclease</keyword>
<dbReference type="GO" id="GO:0000049">
    <property type="term" value="F:tRNA binding"/>
    <property type="evidence" value="ECO:0007669"/>
    <property type="project" value="UniProtKB-UniRule"/>
</dbReference>
<dbReference type="Gene3D" id="3.30.230.10">
    <property type="match status" value="1"/>
</dbReference>
<dbReference type="EMBL" id="QICH01000001">
    <property type="protein sequence ID" value="PXF64310.1"/>
    <property type="molecule type" value="Genomic_DNA"/>
</dbReference>
<keyword evidence="1 6" id="KW-0819">tRNA processing</keyword>
<dbReference type="GO" id="GO:0030677">
    <property type="term" value="C:ribonuclease P complex"/>
    <property type="evidence" value="ECO:0007669"/>
    <property type="project" value="TreeGrafter"/>
</dbReference>
<comment type="subunit">
    <text evidence="6">Consists of a catalytic RNA component (M1 or rnpB) and a protein subunit.</text>
</comment>
<dbReference type="OrthoDB" id="9796422at2"/>
<dbReference type="RefSeq" id="WP_110200200.1">
    <property type="nucleotide sequence ID" value="NZ_QICH01000001.1"/>
</dbReference>